<dbReference type="PROSITE" id="PS00356">
    <property type="entry name" value="HTH_LACI_1"/>
    <property type="match status" value="1"/>
</dbReference>
<dbReference type="PANTHER" id="PTHR30146:SF109">
    <property type="entry name" value="HTH-TYPE TRANSCRIPTIONAL REGULATOR GALS"/>
    <property type="match status" value="1"/>
</dbReference>
<accession>A0A117SXS3</accession>
<dbReference type="SUPFAM" id="SSF53822">
    <property type="entry name" value="Periplasmic binding protein-like I"/>
    <property type="match status" value="1"/>
</dbReference>
<dbReference type="Pfam" id="PF00356">
    <property type="entry name" value="LacI"/>
    <property type="match status" value="1"/>
</dbReference>
<evidence type="ECO:0000256" key="3">
    <source>
        <dbReference type="ARBA" id="ARBA00023163"/>
    </source>
</evidence>
<dbReference type="PROSITE" id="PS50932">
    <property type="entry name" value="HTH_LACI_2"/>
    <property type="match status" value="1"/>
</dbReference>
<name>A0A117SXS3_9BACL</name>
<keyword evidence="3" id="KW-0804">Transcription</keyword>
<dbReference type="OrthoDB" id="9775106at2"/>
<dbReference type="EMBL" id="LPVJ01000030">
    <property type="protein sequence ID" value="KUO95945.1"/>
    <property type="molecule type" value="Genomic_DNA"/>
</dbReference>
<keyword evidence="1" id="KW-0805">Transcription regulation</keyword>
<proteinExistence type="predicted"/>
<reference evidence="5 6" key="1">
    <citation type="submission" date="2015-12" db="EMBL/GenBank/DDBJ databases">
        <title>Draft genome sequence of Acidibacillus ferrooxidans ITV001, isolated from a chalcopyrite acid mine drainage site in Brazil.</title>
        <authorList>
            <person name="Dall'Agnol H."/>
            <person name="Nancucheo I."/>
            <person name="Johnson B."/>
            <person name="Oliveira R."/>
            <person name="Leite L."/>
            <person name="Pylro V."/>
            <person name="Nunes G.L."/>
            <person name="Tzotzos G."/>
            <person name="Fernandes G.R."/>
            <person name="Dutra J."/>
            <person name="Orellana S.C."/>
            <person name="Oliveira G."/>
        </authorList>
    </citation>
    <scope>NUCLEOTIDE SEQUENCE [LARGE SCALE GENOMIC DNA]</scope>
    <source>
        <strain evidence="6">ITV01</strain>
    </source>
</reference>
<dbReference type="CDD" id="cd06267">
    <property type="entry name" value="PBP1_LacI_sugar_binding-like"/>
    <property type="match status" value="1"/>
</dbReference>
<dbReference type="Gene3D" id="1.10.260.40">
    <property type="entry name" value="lambda repressor-like DNA-binding domains"/>
    <property type="match status" value="1"/>
</dbReference>
<evidence type="ECO:0000259" key="4">
    <source>
        <dbReference type="PROSITE" id="PS50932"/>
    </source>
</evidence>
<evidence type="ECO:0000256" key="2">
    <source>
        <dbReference type="ARBA" id="ARBA00023125"/>
    </source>
</evidence>
<sequence length="334" mass="37207">MPVTIREVAKAADVSITTVSRALNGYSDVSEETRRRIMRVAEELNYRPNAVARSLVTNRTRTIGFLVSELSKGRTGHYYLFPILYGMQDRLAELGYDLILVSTTTTRQREITYLDFCTERRVEGVVAMGLRLDDPYLHEIVESPLPSVVIDVPLLSDRCGYVMTDNVYGAKLAVRHLLGRGHKKIGFVNGHSQAAVSMDRRRGYEEAMVSAGFRADQLPVFESDFTLEGGKQASEILLEKHPELTAIFYASDLMAIGGLRFLHERGRNAPKDLAVVGFDDVELSEVVTPALSTIRQKRYEIGVTAAEMLVEMMDADGFPQGRMLAPELIVRASS</sequence>
<gene>
    <name evidence="5" type="ORF">ATW55_02360</name>
</gene>
<organism evidence="5 6">
    <name type="scientific">Ferroacidibacillus organovorans</name>
    <dbReference type="NCBI Taxonomy" id="1765683"/>
    <lineage>
        <taxon>Bacteria</taxon>
        <taxon>Bacillati</taxon>
        <taxon>Bacillota</taxon>
        <taxon>Bacilli</taxon>
        <taxon>Bacillales</taxon>
        <taxon>Alicyclobacillaceae</taxon>
        <taxon>Ferroacidibacillus</taxon>
    </lineage>
</organism>
<keyword evidence="2" id="KW-0238">DNA-binding</keyword>
<dbReference type="InterPro" id="IPR010982">
    <property type="entry name" value="Lambda_DNA-bd_dom_sf"/>
</dbReference>
<dbReference type="GO" id="GO:0003700">
    <property type="term" value="F:DNA-binding transcription factor activity"/>
    <property type="evidence" value="ECO:0007669"/>
    <property type="project" value="TreeGrafter"/>
</dbReference>
<dbReference type="Pfam" id="PF13377">
    <property type="entry name" value="Peripla_BP_3"/>
    <property type="match status" value="1"/>
</dbReference>
<evidence type="ECO:0000256" key="1">
    <source>
        <dbReference type="ARBA" id="ARBA00023015"/>
    </source>
</evidence>
<dbReference type="PANTHER" id="PTHR30146">
    <property type="entry name" value="LACI-RELATED TRANSCRIPTIONAL REPRESSOR"/>
    <property type="match status" value="1"/>
</dbReference>
<dbReference type="GO" id="GO:0000976">
    <property type="term" value="F:transcription cis-regulatory region binding"/>
    <property type="evidence" value="ECO:0007669"/>
    <property type="project" value="TreeGrafter"/>
</dbReference>
<dbReference type="SMART" id="SM00354">
    <property type="entry name" value="HTH_LACI"/>
    <property type="match status" value="1"/>
</dbReference>
<dbReference type="InterPro" id="IPR046335">
    <property type="entry name" value="LacI/GalR-like_sensor"/>
</dbReference>
<keyword evidence="6" id="KW-1185">Reference proteome</keyword>
<protein>
    <submittedName>
        <fullName evidence="5">LacI family transcriptional regulator</fullName>
    </submittedName>
</protein>
<feature type="domain" description="HTH lacI-type" evidence="4">
    <location>
        <begin position="3"/>
        <end position="57"/>
    </location>
</feature>
<dbReference type="Proteomes" id="UP000053557">
    <property type="component" value="Unassembled WGS sequence"/>
</dbReference>
<dbReference type="AlphaFoldDB" id="A0A117SXS3"/>
<dbReference type="SUPFAM" id="SSF47413">
    <property type="entry name" value="lambda repressor-like DNA-binding domains"/>
    <property type="match status" value="1"/>
</dbReference>
<dbReference type="InterPro" id="IPR000843">
    <property type="entry name" value="HTH_LacI"/>
</dbReference>
<dbReference type="Gene3D" id="3.40.50.2300">
    <property type="match status" value="2"/>
</dbReference>
<evidence type="ECO:0000313" key="5">
    <source>
        <dbReference type="EMBL" id="KUO95945.1"/>
    </source>
</evidence>
<comment type="caution">
    <text evidence="5">The sequence shown here is derived from an EMBL/GenBank/DDBJ whole genome shotgun (WGS) entry which is preliminary data.</text>
</comment>
<dbReference type="InterPro" id="IPR028082">
    <property type="entry name" value="Peripla_BP_I"/>
</dbReference>
<dbReference type="RefSeq" id="WP_067715238.1">
    <property type="nucleotide sequence ID" value="NZ_LPVJ01000030.1"/>
</dbReference>
<evidence type="ECO:0000313" key="6">
    <source>
        <dbReference type="Proteomes" id="UP000053557"/>
    </source>
</evidence>
<dbReference type="CDD" id="cd01392">
    <property type="entry name" value="HTH_LacI"/>
    <property type="match status" value="1"/>
</dbReference>